<feature type="region of interest" description="Disordered" evidence="1">
    <location>
        <begin position="42"/>
        <end position="65"/>
    </location>
</feature>
<dbReference type="EMBL" id="JAGFVQ010000011">
    <property type="protein sequence ID" value="MBO4140160.1"/>
    <property type="molecule type" value="Genomic_DNA"/>
</dbReference>
<dbReference type="RefSeq" id="WP_208576820.1">
    <property type="nucleotide sequence ID" value="NZ_JAGFVQ010000011.1"/>
</dbReference>
<evidence type="ECO:0000313" key="4">
    <source>
        <dbReference type="Proteomes" id="UP000669887"/>
    </source>
</evidence>
<feature type="domain" description="DUF8175" evidence="2">
    <location>
        <begin position="41"/>
        <end position="233"/>
    </location>
</feature>
<accession>A0AAW4JJG8</accession>
<protein>
    <recommendedName>
        <fullName evidence="2">DUF8175 domain-containing protein</fullName>
    </recommendedName>
</protein>
<comment type="caution">
    <text evidence="3">The sequence shown here is derived from an EMBL/GenBank/DDBJ whole genome shotgun (WGS) entry which is preliminary data.</text>
</comment>
<gene>
    <name evidence="3" type="ORF">J5U46_08400</name>
</gene>
<organism evidence="3 4">
    <name type="scientific">Micromonospora tulbaghiae</name>
    <dbReference type="NCBI Taxonomy" id="479978"/>
    <lineage>
        <taxon>Bacteria</taxon>
        <taxon>Bacillati</taxon>
        <taxon>Actinomycetota</taxon>
        <taxon>Actinomycetes</taxon>
        <taxon>Micromonosporales</taxon>
        <taxon>Micromonosporaceae</taxon>
        <taxon>Micromonospora</taxon>
    </lineage>
</organism>
<name>A0AAW4JJG8_9ACTN</name>
<dbReference type="AlphaFoldDB" id="A0AAW4JJG8"/>
<sequence>MTYDVITRARRTTRRRLIAVGLAAAAAAGAVTVAVVAGTDPSRSVTLPADPAPDRPDIGTADGGRADLPSDLGWADVAGVSVPVSGQSGPRLTVGGQARGFAHDHAGAVLAAAHIIVRVNPQVGPAVFESTLLRQVVGPDAAAMRVQVAQAYDELRNQAGIKDGQPIGRLYANLRGYRILSYTDDEVIVRLLTEAPDASGSSLMVSTEVSVRWTGSDWALVAPAGGTFDQVVTAASDSDIATFLPFTAGG</sequence>
<evidence type="ECO:0000259" key="2">
    <source>
        <dbReference type="Pfam" id="PF26526"/>
    </source>
</evidence>
<dbReference type="Pfam" id="PF26526">
    <property type="entry name" value="DUF8175"/>
    <property type="match status" value="1"/>
</dbReference>
<proteinExistence type="predicted"/>
<evidence type="ECO:0000313" key="3">
    <source>
        <dbReference type="EMBL" id="MBO4140160.1"/>
    </source>
</evidence>
<reference evidence="3" key="1">
    <citation type="submission" date="2021-03" db="EMBL/GenBank/DDBJ databases">
        <title>X isolated from Micromonospora tulbaghiae.</title>
        <authorList>
            <person name="Stennett H.L."/>
        </authorList>
    </citation>
    <scope>NUCLEOTIDE SEQUENCE</scope>
    <source>
        <strain evidence="3">28M1-20</strain>
    </source>
</reference>
<evidence type="ECO:0000256" key="1">
    <source>
        <dbReference type="SAM" id="MobiDB-lite"/>
    </source>
</evidence>
<dbReference type="InterPro" id="IPR058488">
    <property type="entry name" value="DUF8175"/>
</dbReference>
<dbReference type="Proteomes" id="UP000669887">
    <property type="component" value="Unassembled WGS sequence"/>
</dbReference>